<evidence type="ECO:0000256" key="2">
    <source>
        <dbReference type="ARBA" id="ARBA00022857"/>
    </source>
</evidence>
<proteinExistence type="inferred from homology"/>
<comment type="catalytic activity">
    <reaction evidence="4">
        <text>L-proline + NAD(+) = (S)-1-pyrroline-5-carboxylate + NADH + 2 H(+)</text>
        <dbReference type="Rhea" id="RHEA:14105"/>
        <dbReference type="ChEBI" id="CHEBI:15378"/>
        <dbReference type="ChEBI" id="CHEBI:17388"/>
        <dbReference type="ChEBI" id="CHEBI:57540"/>
        <dbReference type="ChEBI" id="CHEBI:57945"/>
        <dbReference type="ChEBI" id="CHEBI:60039"/>
        <dbReference type="EC" id="1.5.1.2"/>
    </reaction>
</comment>
<comment type="caution">
    <text evidence="9">The sequence shown here is derived from an EMBL/GenBank/DDBJ whole genome shotgun (WGS) entry which is preliminary data.</text>
</comment>
<evidence type="ECO:0000256" key="4">
    <source>
        <dbReference type="HAMAP-Rule" id="MF_01925"/>
    </source>
</evidence>
<dbReference type="InterPro" id="IPR053790">
    <property type="entry name" value="P5CR-like_CS"/>
</dbReference>
<evidence type="ECO:0000313" key="9">
    <source>
        <dbReference type="EMBL" id="THG40090.1"/>
    </source>
</evidence>
<organism evidence="9 10">
    <name type="scientific">Sphingomonas olei</name>
    <dbReference type="NCBI Taxonomy" id="1886787"/>
    <lineage>
        <taxon>Bacteria</taxon>
        <taxon>Pseudomonadati</taxon>
        <taxon>Pseudomonadota</taxon>
        <taxon>Alphaproteobacteria</taxon>
        <taxon>Sphingomonadales</taxon>
        <taxon>Sphingomonadaceae</taxon>
        <taxon>Sphingomonas</taxon>
    </lineage>
</organism>
<keyword evidence="3 4" id="KW-0560">Oxidoreductase</keyword>
<dbReference type="EMBL" id="SSTI01000005">
    <property type="protein sequence ID" value="THG40090.1"/>
    <property type="molecule type" value="Genomic_DNA"/>
</dbReference>
<dbReference type="Pfam" id="PF03807">
    <property type="entry name" value="F420_oxidored"/>
    <property type="match status" value="1"/>
</dbReference>
<gene>
    <name evidence="4" type="primary">proC</name>
    <name evidence="9" type="ORF">E5988_07845</name>
</gene>
<dbReference type="SUPFAM" id="SSF48179">
    <property type="entry name" value="6-phosphogluconate dehydrogenase C-terminal domain-like"/>
    <property type="match status" value="1"/>
</dbReference>
<name>A0ABY2QHS2_9SPHN</name>
<dbReference type="InterPro" id="IPR028939">
    <property type="entry name" value="P5C_Rdtase_cat_N"/>
</dbReference>
<dbReference type="PROSITE" id="PS00521">
    <property type="entry name" value="P5CR"/>
    <property type="match status" value="1"/>
</dbReference>
<keyword evidence="10" id="KW-1185">Reference proteome</keyword>
<dbReference type="GO" id="GO:0004735">
    <property type="term" value="F:pyrroline-5-carboxylate reductase activity"/>
    <property type="evidence" value="ECO:0007669"/>
    <property type="project" value="UniProtKB-EC"/>
</dbReference>
<dbReference type="Proteomes" id="UP000308038">
    <property type="component" value="Unassembled WGS sequence"/>
</dbReference>
<keyword evidence="4" id="KW-0963">Cytoplasm</keyword>
<evidence type="ECO:0000259" key="8">
    <source>
        <dbReference type="Pfam" id="PF14748"/>
    </source>
</evidence>
<dbReference type="HAMAP" id="MF_01925">
    <property type="entry name" value="P5C_reductase"/>
    <property type="match status" value="1"/>
</dbReference>
<comment type="catalytic activity">
    <reaction evidence="4 6">
        <text>L-proline + NADP(+) = (S)-1-pyrroline-5-carboxylate + NADPH + 2 H(+)</text>
        <dbReference type="Rhea" id="RHEA:14109"/>
        <dbReference type="ChEBI" id="CHEBI:15378"/>
        <dbReference type="ChEBI" id="CHEBI:17388"/>
        <dbReference type="ChEBI" id="CHEBI:57783"/>
        <dbReference type="ChEBI" id="CHEBI:58349"/>
        <dbReference type="ChEBI" id="CHEBI:60039"/>
        <dbReference type="EC" id="1.5.1.2"/>
    </reaction>
</comment>
<keyword evidence="4 6" id="KW-0028">Amino-acid biosynthesis</keyword>
<evidence type="ECO:0000259" key="7">
    <source>
        <dbReference type="Pfam" id="PF03807"/>
    </source>
</evidence>
<accession>A0ABY2QHS2</accession>
<comment type="similarity">
    <text evidence="1 4 6">Belongs to the pyrroline-5-carboxylate reductase family.</text>
</comment>
<evidence type="ECO:0000256" key="6">
    <source>
        <dbReference type="RuleBase" id="RU003903"/>
    </source>
</evidence>
<dbReference type="InterPro" id="IPR000304">
    <property type="entry name" value="Pyrroline-COOH_reductase"/>
</dbReference>
<dbReference type="PANTHER" id="PTHR11645:SF0">
    <property type="entry name" value="PYRROLINE-5-CARBOXYLATE REDUCTASE 3"/>
    <property type="match status" value="1"/>
</dbReference>
<evidence type="ECO:0000256" key="3">
    <source>
        <dbReference type="ARBA" id="ARBA00023002"/>
    </source>
</evidence>
<dbReference type="Pfam" id="PF14748">
    <property type="entry name" value="P5CR_dimer"/>
    <property type="match status" value="1"/>
</dbReference>
<dbReference type="Gene3D" id="3.40.50.720">
    <property type="entry name" value="NAD(P)-binding Rossmann-like Domain"/>
    <property type="match status" value="1"/>
</dbReference>
<evidence type="ECO:0000313" key="10">
    <source>
        <dbReference type="Proteomes" id="UP000308038"/>
    </source>
</evidence>
<sequence>MSLPSSLWLIGCGNMGGAMLRGWIAQGLPPSAITVVDPGAPDVPAGVRILAAPPQESAPDVIVLAVKPQLLDSVAPSIASIRPAILLSILAGVEESALAARIAAGTIVRAMPNLPVAIGKGVTALHATSTDQAVRDTAEALIRPLGQVEWIADEALFDAVTALSGCGPGFVFRFIDALASAGERLGLPREQAARLALATVEGSAAMAAGADVSPAVLADRVASPGGSTREGLNVLDRDAALNHLLEATLSASFERNRELAAAARG</sequence>
<dbReference type="PIRSF" id="PIRSF000193">
    <property type="entry name" value="Pyrrol-5-carb_rd"/>
    <property type="match status" value="1"/>
</dbReference>
<dbReference type="NCBIfam" id="TIGR00112">
    <property type="entry name" value="proC"/>
    <property type="match status" value="1"/>
</dbReference>
<protein>
    <recommendedName>
        <fullName evidence="4 5">Pyrroline-5-carboxylate reductase</fullName>
        <shortName evidence="4">P5C reductase</shortName>
        <shortName evidence="4">P5CR</shortName>
        <ecNumber evidence="4 5">1.5.1.2</ecNumber>
    </recommendedName>
    <alternativeName>
        <fullName evidence="4">PCA reductase</fullName>
    </alternativeName>
</protein>
<dbReference type="RefSeq" id="WP_136451337.1">
    <property type="nucleotide sequence ID" value="NZ_SSTI01000005.1"/>
</dbReference>
<feature type="domain" description="Pyrroline-5-carboxylate reductase catalytic N-terminal" evidence="7">
    <location>
        <begin position="9"/>
        <end position="92"/>
    </location>
</feature>
<keyword evidence="4 6" id="KW-0641">Proline biosynthesis</keyword>
<reference evidence="9 10" key="1">
    <citation type="submission" date="2019-04" db="EMBL/GenBank/DDBJ databases">
        <title>Microbes associate with the intestines of laboratory mice.</title>
        <authorList>
            <person name="Navarre W."/>
            <person name="Wong E."/>
            <person name="Huang K.C."/>
            <person name="Tropini C."/>
            <person name="Ng K."/>
            <person name="Yu B."/>
        </authorList>
    </citation>
    <scope>NUCLEOTIDE SEQUENCE [LARGE SCALE GENOMIC DNA]</scope>
    <source>
        <strain evidence="9 10">NM83_B4-11</strain>
    </source>
</reference>
<comment type="function">
    <text evidence="4">Catalyzes the reduction of 1-pyrroline-5-carboxylate (PCA) to L-proline.</text>
</comment>
<evidence type="ECO:0000256" key="1">
    <source>
        <dbReference type="ARBA" id="ARBA00005525"/>
    </source>
</evidence>
<comment type="pathway">
    <text evidence="4 6">Amino-acid biosynthesis; L-proline biosynthesis; L-proline from L-glutamate 5-semialdehyde: step 1/1.</text>
</comment>
<keyword evidence="2 4" id="KW-0521">NADP</keyword>
<comment type="subcellular location">
    <subcellularLocation>
        <location evidence="4">Cytoplasm</location>
    </subcellularLocation>
</comment>
<evidence type="ECO:0000256" key="5">
    <source>
        <dbReference type="NCBIfam" id="TIGR00112"/>
    </source>
</evidence>
<dbReference type="SUPFAM" id="SSF51735">
    <property type="entry name" value="NAD(P)-binding Rossmann-fold domains"/>
    <property type="match status" value="1"/>
</dbReference>
<dbReference type="InterPro" id="IPR029036">
    <property type="entry name" value="P5CR_dimer"/>
</dbReference>
<dbReference type="InterPro" id="IPR036291">
    <property type="entry name" value="NAD(P)-bd_dom_sf"/>
</dbReference>
<dbReference type="EC" id="1.5.1.2" evidence="4 5"/>
<feature type="domain" description="Pyrroline-5-carboxylate reductase dimerisation" evidence="8">
    <location>
        <begin position="154"/>
        <end position="259"/>
    </location>
</feature>
<dbReference type="InterPro" id="IPR008927">
    <property type="entry name" value="6-PGluconate_DH-like_C_sf"/>
</dbReference>
<dbReference type="PANTHER" id="PTHR11645">
    <property type="entry name" value="PYRROLINE-5-CARBOXYLATE REDUCTASE"/>
    <property type="match status" value="1"/>
</dbReference>
<dbReference type="Gene3D" id="1.10.3730.10">
    <property type="entry name" value="ProC C-terminal domain-like"/>
    <property type="match status" value="1"/>
</dbReference>